<dbReference type="RefSeq" id="WP_072776341.1">
    <property type="nucleotide sequence ID" value="NZ_FQXC01000001.1"/>
</dbReference>
<evidence type="ECO:0000313" key="2">
    <source>
        <dbReference type="Proteomes" id="UP000184221"/>
    </source>
</evidence>
<dbReference type="STRING" id="996342.SAMN05443551_0982"/>
<dbReference type="AlphaFoldDB" id="A0A1M5NMQ2"/>
<protein>
    <recommendedName>
        <fullName evidence="3">Arginine transporter</fullName>
    </recommendedName>
</protein>
<proteinExistence type="predicted"/>
<keyword evidence="2" id="KW-1185">Reference proteome</keyword>
<dbReference type="PROSITE" id="PS51257">
    <property type="entry name" value="PROKAR_LIPOPROTEIN"/>
    <property type="match status" value="1"/>
</dbReference>
<name>A0A1M5NMQ2_9RHOB</name>
<accession>A0A1M5NMQ2</accession>
<dbReference type="Proteomes" id="UP000184221">
    <property type="component" value="Unassembled WGS sequence"/>
</dbReference>
<evidence type="ECO:0000313" key="1">
    <source>
        <dbReference type="EMBL" id="SHG90767.1"/>
    </source>
</evidence>
<organism evidence="1 2">
    <name type="scientific">Marivita hallyeonensis</name>
    <dbReference type="NCBI Taxonomy" id="996342"/>
    <lineage>
        <taxon>Bacteria</taxon>
        <taxon>Pseudomonadati</taxon>
        <taxon>Pseudomonadota</taxon>
        <taxon>Alphaproteobacteria</taxon>
        <taxon>Rhodobacterales</taxon>
        <taxon>Roseobacteraceae</taxon>
        <taxon>Marivita</taxon>
    </lineage>
</organism>
<dbReference type="OrthoDB" id="7659053at2"/>
<dbReference type="EMBL" id="FQXC01000001">
    <property type="protein sequence ID" value="SHG90767.1"/>
    <property type="molecule type" value="Genomic_DNA"/>
</dbReference>
<sequence length="115" mass="12497">MKLLLAMMVLALAAGCGGSRFDGGDSGTVTRLSSGPISRACLTSDRKARNSRLCGCIQTVADRSLSGADQRKAARFFRDPQRAMDVKMSKTPSDDAFWERYTAFATRSETSCRGY</sequence>
<evidence type="ECO:0008006" key="3">
    <source>
        <dbReference type="Google" id="ProtNLM"/>
    </source>
</evidence>
<reference evidence="1 2" key="1">
    <citation type="submission" date="2016-11" db="EMBL/GenBank/DDBJ databases">
        <authorList>
            <person name="Jaros S."/>
            <person name="Januszkiewicz K."/>
            <person name="Wedrychowicz H."/>
        </authorList>
    </citation>
    <scope>NUCLEOTIDE SEQUENCE [LARGE SCALE GENOMIC DNA]</scope>
    <source>
        <strain evidence="1 2">DSM 29431</strain>
    </source>
</reference>
<gene>
    <name evidence="1" type="ORF">SAMN05443551_0982</name>
</gene>